<dbReference type="AlphaFoldDB" id="A0A432X7S6"/>
<protein>
    <submittedName>
        <fullName evidence="2">Agglutinin biogenesis protein MshD</fullName>
    </submittedName>
</protein>
<organism evidence="2 3">
    <name type="scientific">Aliidiomarina taiwanensis</name>
    <dbReference type="NCBI Taxonomy" id="946228"/>
    <lineage>
        <taxon>Bacteria</taxon>
        <taxon>Pseudomonadati</taxon>
        <taxon>Pseudomonadota</taxon>
        <taxon>Gammaproteobacteria</taxon>
        <taxon>Alteromonadales</taxon>
        <taxon>Idiomarinaceae</taxon>
        <taxon>Aliidiomarina</taxon>
    </lineage>
</organism>
<dbReference type="RefSeq" id="WP_126757053.1">
    <property type="nucleotide sequence ID" value="NZ_PIPQ01000002.1"/>
</dbReference>
<dbReference type="NCBIfam" id="TIGR02532">
    <property type="entry name" value="IV_pilin_GFxxxE"/>
    <property type="match status" value="1"/>
</dbReference>
<keyword evidence="1" id="KW-0472">Membrane</keyword>
<evidence type="ECO:0000256" key="1">
    <source>
        <dbReference type="SAM" id="Phobius"/>
    </source>
</evidence>
<comment type="caution">
    <text evidence="2">The sequence shown here is derived from an EMBL/GenBank/DDBJ whole genome shotgun (WGS) entry which is preliminary data.</text>
</comment>
<evidence type="ECO:0000313" key="2">
    <source>
        <dbReference type="EMBL" id="RUO42837.1"/>
    </source>
</evidence>
<name>A0A432X7S6_9GAMM</name>
<dbReference type="PROSITE" id="PS00409">
    <property type="entry name" value="PROKAR_NTER_METHYL"/>
    <property type="match status" value="1"/>
</dbReference>
<keyword evidence="3" id="KW-1185">Reference proteome</keyword>
<accession>A0A432X7S6</accession>
<sequence length="176" mass="19055">MQTHSITREKGFTLVEIIIGIVTLGIALSLLSTLLFPQAKRSVEPLIEMRAAELGIALMNEITSKSFDENSDHSGGAVRCNEISAPPCSLVLGPESESRDNYNDVDDYHDLSNMTNSLGDDLSARYPGYSYSISLCYSDNQGTCVAAGTSLFKRVDIAVTAPTGQVYNYSGLRGNY</sequence>
<feature type="transmembrane region" description="Helical" evidence="1">
    <location>
        <begin position="12"/>
        <end position="36"/>
    </location>
</feature>
<proteinExistence type="predicted"/>
<keyword evidence="1" id="KW-1133">Transmembrane helix</keyword>
<keyword evidence="1" id="KW-0812">Transmembrane</keyword>
<evidence type="ECO:0000313" key="3">
    <source>
        <dbReference type="Proteomes" id="UP000286976"/>
    </source>
</evidence>
<dbReference type="OrthoDB" id="5593857at2"/>
<dbReference type="InterPro" id="IPR012902">
    <property type="entry name" value="N_methyl_site"/>
</dbReference>
<dbReference type="Proteomes" id="UP000286976">
    <property type="component" value="Unassembled WGS sequence"/>
</dbReference>
<gene>
    <name evidence="2" type="ORF">CWE15_05385</name>
</gene>
<dbReference type="EMBL" id="PIPQ01000002">
    <property type="protein sequence ID" value="RUO42837.1"/>
    <property type="molecule type" value="Genomic_DNA"/>
</dbReference>
<reference evidence="2 3" key="1">
    <citation type="journal article" date="2011" name="Front. Microbiol.">
        <title>Genomic signatures of strain selection and enhancement in Bacillus atrophaeus var. globigii, a historical biowarfare simulant.</title>
        <authorList>
            <person name="Gibbons H.S."/>
            <person name="Broomall S.M."/>
            <person name="McNew L.A."/>
            <person name="Daligault H."/>
            <person name="Chapman C."/>
            <person name="Bruce D."/>
            <person name="Karavis M."/>
            <person name="Krepps M."/>
            <person name="McGregor P.A."/>
            <person name="Hong C."/>
            <person name="Park K.H."/>
            <person name="Akmal A."/>
            <person name="Feldman A."/>
            <person name="Lin J.S."/>
            <person name="Chang W.E."/>
            <person name="Higgs B.W."/>
            <person name="Demirev P."/>
            <person name="Lindquist J."/>
            <person name="Liem A."/>
            <person name="Fochler E."/>
            <person name="Read T.D."/>
            <person name="Tapia R."/>
            <person name="Johnson S."/>
            <person name="Bishop-Lilly K.A."/>
            <person name="Detter C."/>
            <person name="Han C."/>
            <person name="Sozhamannan S."/>
            <person name="Rosenzweig C.N."/>
            <person name="Skowronski E.W."/>
        </authorList>
    </citation>
    <scope>NUCLEOTIDE SEQUENCE [LARGE SCALE GENOMIC DNA]</scope>
    <source>
        <strain evidence="2 3">AIT1</strain>
    </source>
</reference>